<organism evidence="1 2">
    <name type="scientific">Actinoallomurus vinaceus</name>
    <dbReference type="NCBI Taxonomy" id="1080074"/>
    <lineage>
        <taxon>Bacteria</taxon>
        <taxon>Bacillati</taxon>
        <taxon>Actinomycetota</taxon>
        <taxon>Actinomycetes</taxon>
        <taxon>Streptosporangiales</taxon>
        <taxon>Thermomonosporaceae</taxon>
        <taxon>Actinoallomurus</taxon>
    </lineage>
</organism>
<proteinExistence type="predicted"/>
<keyword evidence="2" id="KW-1185">Reference proteome</keyword>
<sequence>MEFPASRDDDGQRVQGLDEAQIHNIGLVVTPTEIFLKHGRQRNTSIGSFGVFNAVALPDGSAEVYLAVTSDKEDEYTLHVGDTFRVSDQIWKLDRVEGLGSRDWTVVLTRVD</sequence>
<dbReference type="Pfam" id="PF19944">
    <property type="entry name" value="DUF6406"/>
    <property type="match status" value="1"/>
</dbReference>
<evidence type="ECO:0008006" key="3">
    <source>
        <dbReference type="Google" id="ProtNLM"/>
    </source>
</evidence>
<dbReference type="Proteomes" id="UP001501442">
    <property type="component" value="Unassembled WGS sequence"/>
</dbReference>
<evidence type="ECO:0000313" key="1">
    <source>
        <dbReference type="EMBL" id="GAA4634114.1"/>
    </source>
</evidence>
<protein>
    <recommendedName>
        <fullName evidence="3">Head-to-tail stopper</fullName>
    </recommendedName>
</protein>
<name>A0ABP8UL61_9ACTN</name>
<reference evidence="2" key="1">
    <citation type="journal article" date="2019" name="Int. J. Syst. Evol. Microbiol.">
        <title>The Global Catalogue of Microorganisms (GCM) 10K type strain sequencing project: providing services to taxonomists for standard genome sequencing and annotation.</title>
        <authorList>
            <consortium name="The Broad Institute Genomics Platform"/>
            <consortium name="The Broad Institute Genome Sequencing Center for Infectious Disease"/>
            <person name="Wu L."/>
            <person name="Ma J."/>
        </authorList>
    </citation>
    <scope>NUCLEOTIDE SEQUENCE [LARGE SCALE GENOMIC DNA]</scope>
    <source>
        <strain evidence="2">JCM 17939</strain>
    </source>
</reference>
<gene>
    <name evidence="1" type="ORF">GCM10023196_074350</name>
</gene>
<evidence type="ECO:0000313" key="2">
    <source>
        <dbReference type="Proteomes" id="UP001501442"/>
    </source>
</evidence>
<comment type="caution">
    <text evidence="1">The sequence shown here is derived from an EMBL/GenBank/DDBJ whole genome shotgun (WGS) entry which is preliminary data.</text>
</comment>
<dbReference type="EMBL" id="BAABHK010000013">
    <property type="protein sequence ID" value="GAA4634114.1"/>
    <property type="molecule type" value="Genomic_DNA"/>
</dbReference>
<accession>A0ABP8UL61</accession>
<dbReference type="InterPro" id="IPR045642">
    <property type="entry name" value="DUF6406"/>
</dbReference>
<dbReference type="RefSeq" id="WP_425551283.1">
    <property type="nucleotide sequence ID" value="NZ_BAABHK010000013.1"/>
</dbReference>